<evidence type="ECO:0000256" key="1">
    <source>
        <dbReference type="SAM" id="Phobius"/>
    </source>
</evidence>
<feature type="transmembrane region" description="Helical" evidence="1">
    <location>
        <begin position="177"/>
        <end position="199"/>
    </location>
</feature>
<keyword evidence="1" id="KW-1133">Transmembrane helix</keyword>
<dbReference type="STRING" id="78410.A0A0P7BJG2"/>
<feature type="transmembrane region" description="Helical" evidence="1">
    <location>
        <begin position="98"/>
        <end position="118"/>
    </location>
</feature>
<reference evidence="3 4" key="1">
    <citation type="submission" date="2015-09" db="EMBL/GenBank/DDBJ databases">
        <title>Draft genome of a European isolate of the apple canker pathogen Neonectria ditissima.</title>
        <authorList>
            <person name="Gomez-Cortecero A."/>
            <person name="Harrison R.J."/>
            <person name="Armitage A.D."/>
        </authorList>
    </citation>
    <scope>NUCLEOTIDE SEQUENCE [LARGE SCALE GENOMIC DNA]</scope>
    <source>
        <strain evidence="3 4">R09/05</strain>
    </source>
</reference>
<feature type="transmembrane region" description="Helical" evidence="1">
    <location>
        <begin position="257"/>
        <end position="278"/>
    </location>
</feature>
<sequence length="398" mass="43547">MALKRTICLVLSCALLGGYASLFTSYHHGFFDELRTCTTDTTSARDRCALDMTHAQGNSFPKTYTHIESIDGLIRLLLEFFAQGLRSDPGTKDVDLKALLTFGYLAAQFGGAWFMIALEGLRLRNTGTVLSWTGSFGIVFQAITITVVAPIYLTLQLLFSTSGSQTSSVLVDPSDLAILPLATAVSYVLPSIGLCLPLLNVLSQEGNDLVIALWQPFPLYQSAVQAVLRSFCTGSSRRVGDRVRINPERCLLALGRAYRFILCLTMGAHLIVVGTIMASNFTHLLPAVSATQILAPTSLTNPPTLALLTPPVSAIGSRAIVVSFLRWDVYYTCASLIIWAAYHLKSTQESRGWVGIIRKALLWTIVGGPIAPAVMLLWERDAIVLDKLQLSDMRFKRR</sequence>
<accession>A0A0P7BJG2</accession>
<organism evidence="3 4">
    <name type="scientific">Neonectria ditissima</name>
    <dbReference type="NCBI Taxonomy" id="78410"/>
    <lineage>
        <taxon>Eukaryota</taxon>
        <taxon>Fungi</taxon>
        <taxon>Dikarya</taxon>
        <taxon>Ascomycota</taxon>
        <taxon>Pezizomycotina</taxon>
        <taxon>Sordariomycetes</taxon>
        <taxon>Hypocreomycetidae</taxon>
        <taxon>Hypocreales</taxon>
        <taxon>Nectriaceae</taxon>
        <taxon>Neonectria</taxon>
    </lineage>
</organism>
<keyword evidence="4" id="KW-1185">Reference proteome</keyword>
<gene>
    <name evidence="3" type="ORF">AK830_g6039</name>
</gene>
<feature type="transmembrane region" description="Helical" evidence="1">
    <location>
        <begin position="356"/>
        <end position="378"/>
    </location>
</feature>
<dbReference type="Proteomes" id="UP000050424">
    <property type="component" value="Unassembled WGS sequence"/>
</dbReference>
<protein>
    <submittedName>
        <fullName evidence="3">Uncharacterized protein</fullName>
    </submittedName>
</protein>
<evidence type="ECO:0000313" key="3">
    <source>
        <dbReference type="EMBL" id="KPM40506.1"/>
    </source>
</evidence>
<name>A0A0P7BJG2_9HYPO</name>
<feature type="signal peptide" evidence="2">
    <location>
        <begin position="1"/>
        <end position="20"/>
    </location>
</feature>
<dbReference type="AlphaFoldDB" id="A0A0P7BJG2"/>
<proteinExistence type="predicted"/>
<feature type="transmembrane region" description="Helical" evidence="1">
    <location>
        <begin position="327"/>
        <end position="344"/>
    </location>
</feature>
<keyword evidence="1" id="KW-0472">Membrane</keyword>
<keyword evidence="1" id="KW-0812">Transmembrane</keyword>
<evidence type="ECO:0000313" key="4">
    <source>
        <dbReference type="Proteomes" id="UP000050424"/>
    </source>
</evidence>
<evidence type="ECO:0000256" key="2">
    <source>
        <dbReference type="SAM" id="SignalP"/>
    </source>
</evidence>
<keyword evidence="2" id="KW-0732">Signal</keyword>
<feature type="transmembrane region" description="Helical" evidence="1">
    <location>
        <begin position="130"/>
        <end position="153"/>
    </location>
</feature>
<dbReference type="OrthoDB" id="72269at2759"/>
<dbReference type="EMBL" id="LKCW01000082">
    <property type="protein sequence ID" value="KPM40506.1"/>
    <property type="molecule type" value="Genomic_DNA"/>
</dbReference>
<comment type="caution">
    <text evidence="3">The sequence shown here is derived from an EMBL/GenBank/DDBJ whole genome shotgun (WGS) entry which is preliminary data.</text>
</comment>
<feature type="chain" id="PRO_5006135885" evidence="2">
    <location>
        <begin position="21"/>
        <end position="398"/>
    </location>
</feature>